<organism evidence="3 4">
    <name type="scientific">Halorubrum sodomense</name>
    <dbReference type="NCBI Taxonomy" id="35743"/>
    <lineage>
        <taxon>Archaea</taxon>
        <taxon>Methanobacteriati</taxon>
        <taxon>Methanobacteriota</taxon>
        <taxon>Stenosarchaea group</taxon>
        <taxon>Halobacteria</taxon>
        <taxon>Halobacteriales</taxon>
        <taxon>Haloferacaceae</taxon>
        <taxon>Halorubrum</taxon>
    </lineage>
</organism>
<dbReference type="Proteomes" id="UP000198932">
    <property type="component" value="Unassembled WGS sequence"/>
</dbReference>
<proteinExistence type="predicted"/>
<keyword evidence="4" id="KW-1185">Reference proteome</keyword>
<evidence type="ECO:0000259" key="1">
    <source>
        <dbReference type="Pfam" id="PF24038"/>
    </source>
</evidence>
<evidence type="ECO:0000313" key="3">
    <source>
        <dbReference type="EMBL" id="SFR59163.1"/>
    </source>
</evidence>
<feature type="domain" description="DUF7351" evidence="2">
    <location>
        <begin position="110"/>
        <end position="284"/>
    </location>
</feature>
<evidence type="ECO:0000313" key="4">
    <source>
        <dbReference type="Proteomes" id="UP000198932"/>
    </source>
</evidence>
<dbReference type="AlphaFoldDB" id="A0A1I6HXH8"/>
<name>A0A1I6HXH8_HALSD</name>
<dbReference type="Pfam" id="PF24042">
    <property type="entry name" value="DUF7351"/>
    <property type="match status" value="1"/>
</dbReference>
<protein>
    <submittedName>
        <fullName evidence="3">Uncharacterized protein</fullName>
    </submittedName>
</protein>
<dbReference type="EMBL" id="FOYN01000005">
    <property type="protein sequence ID" value="SFR59163.1"/>
    <property type="molecule type" value="Genomic_DNA"/>
</dbReference>
<dbReference type="Pfam" id="PF24038">
    <property type="entry name" value="DUF7347"/>
    <property type="match status" value="1"/>
</dbReference>
<dbReference type="InterPro" id="IPR055771">
    <property type="entry name" value="DUF7347"/>
</dbReference>
<gene>
    <name evidence="3" type="ORF">SAMN04487937_2956</name>
</gene>
<dbReference type="InterPro" id="IPR055775">
    <property type="entry name" value="DUF7351"/>
</dbReference>
<accession>A0A1I6HXH8</accession>
<sequence length="297" mass="32616">MSEGSGRSVDPNEAFSLVASETRFAVLRALWDLTTGTGERSASFADLREASGVRDSGQFNYHLDQLTPQFVRKADGEYQLTAAGRRVVGAAFSGALTDMETAVDPRPVRDCPECGGPISLRYEGGQMHVECRDCGHHEADMHAPPALVAAADSDELETLLGKHLLTKIQRLNRGFCLYCSGPLEAEFHRDDDGQLHEDWSVTFSCELCGHVAYSLVTGVVLDHPAVVSLLHEAGIDLRETPLWELDPLIEATERVVGEDPLRVETTVETADAALTLRLDESLSVVEYERRERDHAVE</sequence>
<dbReference type="RefSeq" id="WP_092924052.1">
    <property type="nucleotide sequence ID" value="NZ_FOYN01000005.1"/>
</dbReference>
<evidence type="ECO:0000259" key="2">
    <source>
        <dbReference type="Pfam" id="PF24042"/>
    </source>
</evidence>
<reference evidence="4" key="1">
    <citation type="submission" date="2016-10" db="EMBL/GenBank/DDBJ databases">
        <authorList>
            <person name="Varghese N."/>
            <person name="Submissions S."/>
        </authorList>
    </citation>
    <scope>NUCLEOTIDE SEQUENCE [LARGE SCALE GENOMIC DNA]</scope>
    <source>
        <strain evidence="4">RD 26</strain>
    </source>
</reference>
<dbReference type="OrthoDB" id="8482at2157"/>
<feature type="domain" description="DUF7347" evidence="1">
    <location>
        <begin position="11"/>
        <end position="90"/>
    </location>
</feature>